<feature type="region of interest" description="Disordered" evidence="8">
    <location>
        <begin position="50"/>
        <end position="116"/>
    </location>
</feature>
<feature type="compositionally biased region" description="Basic residues" evidence="8">
    <location>
        <begin position="74"/>
        <end position="98"/>
    </location>
</feature>
<evidence type="ECO:0000256" key="4">
    <source>
        <dbReference type="ARBA" id="ARBA00022603"/>
    </source>
</evidence>
<proteinExistence type="predicted"/>
<dbReference type="Pfam" id="PF00856">
    <property type="entry name" value="SET"/>
    <property type="match status" value="1"/>
</dbReference>
<feature type="domain" description="Post-SET" evidence="10">
    <location>
        <begin position="418"/>
        <end position="434"/>
    </location>
</feature>
<dbReference type="EMBL" id="REGN01001586">
    <property type="protein sequence ID" value="RNA33744.1"/>
    <property type="molecule type" value="Genomic_DNA"/>
</dbReference>
<feature type="domain" description="AWS" evidence="11">
    <location>
        <begin position="239"/>
        <end position="292"/>
    </location>
</feature>
<dbReference type="Proteomes" id="UP000276133">
    <property type="component" value="Unassembled WGS sequence"/>
</dbReference>
<evidence type="ECO:0000256" key="8">
    <source>
        <dbReference type="SAM" id="MobiDB-lite"/>
    </source>
</evidence>
<dbReference type="GO" id="GO:0005634">
    <property type="term" value="C:nucleus"/>
    <property type="evidence" value="ECO:0007669"/>
    <property type="project" value="UniProtKB-SubCell"/>
</dbReference>
<dbReference type="AlphaFoldDB" id="A0A3M7SD49"/>
<organism evidence="12 13">
    <name type="scientific">Brachionus plicatilis</name>
    <name type="common">Marine rotifer</name>
    <name type="synonym">Brachionus muelleri</name>
    <dbReference type="NCBI Taxonomy" id="10195"/>
    <lineage>
        <taxon>Eukaryota</taxon>
        <taxon>Metazoa</taxon>
        <taxon>Spiralia</taxon>
        <taxon>Gnathifera</taxon>
        <taxon>Rotifera</taxon>
        <taxon>Eurotatoria</taxon>
        <taxon>Monogononta</taxon>
        <taxon>Pseudotrocha</taxon>
        <taxon>Ploima</taxon>
        <taxon>Brachionidae</taxon>
        <taxon>Brachionus</taxon>
    </lineage>
</organism>
<dbReference type="SMART" id="SM00570">
    <property type="entry name" value="AWS"/>
    <property type="match status" value="1"/>
</dbReference>
<comment type="caution">
    <text evidence="12">The sequence shown here is derived from an EMBL/GenBank/DDBJ whole genome shotgun (WGS) entry which is preliminary data.</text>
</comment>
<evidence type="ECO:0000256" key="7">
    <source>
        <dbReference type="ARBA" id="ARBA00023242"/>
    </source>
</evidence>
<evidence type="ECO:0000313" key="13">
    <source>
        <dbReference type="Proteomes" id="UP000276133"/>
    </source>
</evidence>
<dbReference type="Gene3D" id="2.170.270.10">
    <property type="entry name" value="SET domain"/>
    <property type="match status" value="1"/>
</dbReference>
<feature type="non-terminal residue" evidence="12">
    <location>
        <position position="1"/>
    </location>
</feature>
<dbReference type="EC" id="2.1.1.43" evidence="12"/>
<dbReference type="GO" id="GO:0005694">
    <property type="term" value="C:chromosome"/>
    <property type="evidence" value="ECO:0007669"/>
    <property type="project" value="UniProtKB-SubCell"/>
</dbReference>
<dbReference type="OrthoDB" id="422362at2759"/>
<gene>
    <name evidence="12" type="ORF">BpHYR1_000203</name>
</gene>
<dbReference type="PROSITE" id="PS50868">
    <property type="entry name" value="POST_SET"/>
    <property type="match status" value="1"/>
</dbReference>
<feature type="non-terminal residue" evidence="12">
    <location>
        <position position="575"/>
    </location>
</feature>
<evidence type="ECO:0000259" key="10">
    <source>
        <dbReference type="PROSITE" id="PS50868"/>
    </source>
</evidence>
<dbReference type="CDD" id="cd19172">
    <property type="entry name" value="SET_SETD2"/>
    <property type="match status" value="1"/>
</dbReference>
<dbReference type="PANTHER" id="PTHR46711:SF1">
    <property type="entry name" value="HISTONE-LYSINE N-METHYLTRANSFERASE SETD2"/>
    <property type="match status" value="1"/>
</dbReference>
<dbReference type="GO" id="GO:0046975">
    <property type="term" value="F:histone H3K36 methyltransferase activity"/>
    <property type="evidence" value="ECO:0007669"/>
    <property type="project" value="InterPro"/>
</dbReference>
<feature type="compositionally biased region" description="Basic and acidic residues" evidence="8">
    <location>
        <begin position="99"/>
        <end position="108"/>
    </location>
</feature>
<evidence type="ECO:0000256" key="2">
    <source>
        <dbReference type="ARBA" id="ARBA00004286"/>
    </source>
</evidence>
<comment type="subcellular location">
    <subcellularLocation>
        <location evidence="2">Chromosome</location>
    </subcellularLocation>
    <subcellularLocation>
        <location evidence="1">Nucleus</location>
    </subcellularLocation>
</comment>
<dbReference type="GO" id="GO:0032259">
    <property type="term" value="P:methylation"/>
    <property type="evidence" value="ECO:0007669"/>
    <property type="project" value="UniProtKB-KW"/>
</dbReference>
<evidence type="ECO:0000313" key="12">
    <source>
        <dbReference type="EMBL" id="RNA33744.1"/>
    </source>
</evidence>
<dbReference type="InterPro" id="IPR001214">
    <property type="entry name" value="SET_dom"/>
</dbReference>
<evidence type="ECO:0000259" key="9">
    <source>
        <dbReference type="PROSITE" id="PS50280"/>
    </source>
</evidence>
<dbReference type="InterPro" id="IPR003616">
    <property type="entry name" value="Post-SET_dom"/>
</dbReference>
<feature type="compositionally biased region" description="Basic and acidic residues" evidence="8">
    <location>
        <begin position="64"/>
        <end position="73"/>
    </location>
</feature>
<dbReference type="STRING" id="10195.A0A3M7SD49"/>
<evidence type="ECO:0000256" key="6">
    <source>
        <dbReference type="ARBA" id="ARBA00022691"/>
    </source>
</evidence>
<sequence>YPEEITIKAEDDFETLRNKFREQLEERLFDKNDKKLLDKIKKERFLESEKIVSPQAQSLSNSESDEKSIERNKANKKRKKKNLEKHLKSFGRKNRHYGSNREKKKSQTDDDDEYSSDEIFDTKNELVNSLRRSDRIRVIKTKKQVTKEQEIAEKMKKLSSSSDLIKLQDESEFKEILADSINSDQENSIFNQEVFDSKKTVQIDSNAEEIEQFEWPKDYEKIDENIYRSKSYNNKNKESKKMVCDCTFSEQERQMGVVACGIDCLNRMLLIECGNRCPCGEHCTNKNFKTKNNAKIVPFKTENKGLGLKTINDLKSETFLIEYVGEVIDLKEFKDRCETYSEQNYEHFYFMALQNDIFIDATKKGNISRFFNHSCDPNCETQKWTVNGELRIGFFTRRPVKANEELTFDYQFQTLGKKQQTCYCGSEKCRGFLGASSNSQLNNIWESDSDVESSVSELSSSENESEIESDNKENKVIKKKKIKNPKRNKDHELSRQIKSIQSLSNKENVLKLCQLMFRTESLELRLEILDLLMNTKAEISLRLFMDYHGIKLLCGWMIDIDNKIDSIAHLECKLK</sequence>
<reference evidence="12 13" key="1">
    <citation type="journal article" date="2018" name="Sci. Rep.">
        <title>Genomic signatures of local adaptation to the degree of environmental predictability in rotifers.</title>
        <authorList>
            <person name="Franch-Gras L."/>
            <person name="Hahn C."/>
            <person name="Garcia-Roger E.M."/>
            <person name="Carmona M.J."/>
            <person name="Serra M."/>
            <person name="Gomez A."/>
        </authorList>
    </citation>
    <scope>NUCLEOTIDE SEQUENCE [LARGE SCALE GENOMIC DNA]</scope>
    <source>
        <strain evidence="12">HYR1</strain>
    </source>
</reference>
<evidence type="ECO:0000256" key="3">
    <source>
        <dbReference type="ARBA" id="ARBA00022454"/>
    </source>
</evidence>
<evidence type="ECO:0000256" key="1">
    <source>
        <dbReference type="ARBA" id="ARBA00004123"/>
    </source>
</evidence>
<dbReference type="InterPro" id="IPR046341">
    <property type="entry name" value="SET_dom_sf"/>
</dbReference>
<accession>A0A3M7SD49</accession>
<name>A0A3M7SD49_BRAPC</name>
<dbReference type="InterPro" id="IPR044437">
    <property type="entry name" value="SETD2/Set2_SET"/>
</dbReference>
<dbReference type="InterPro" id="IPR042294">
    <property type="entry name" value="SETD2_animal"/>
</dbReference>
<keyword evidence="7" id="KW-0539">Nucleus</keyword>
<keyword evidence="6" id="KW-0949">S-adenosyl-L-methionine</keyword>
<dbReference type="SMART" id="SM00508">
    <property type="entry name" value="PostSET"/>
    <property type="match status" value="1"/>
</dbReference>
<evidence type="ECO:0000259" key="11">
    <source>
        <dbReference type="PROSITE" id="PS51215"/>
    </source>
</evidence>
<dbReference type="SUPFAM" id="SSF82199">
    <property type="entry name" value="SET domain"/>
    <property type="match status" value="1"/>
</dbReference>
<dbReference type="PANTHER" id="PTHR46711">
    <property type="entry name" value="HISTONE-LYSINE N-METHYLTRANSFERASE SETD2"/>
    <property type="match status" value="1"/>
</dbReference>
<dbReference type="PROSITE" id="PS50280">
    <property type="entry name" value="SET"/>
    <property type="match status" value="1"/>
</dbReference>
<dbReference type="SMART" id="SM00317">
    <property type="entry name" value="SET"/>
    <property type="match status" value="1"/>
</dbReference>
<evidence type="ECO:0000256" key="5">
    <source>
        <dbReference type="ARBA" id="ARBA00022679"/>
    </source>
</evidence>
<dbReference type="InterPro" id="IPR006560">
    <property type="entry name" value="AWS_dom"/>
</dbReference>
<keyword evidence="13" id="KW-1185">Reference proteome</keyword>
<dbReference type="PROSITE" id="PS51215">
    <property type="entry name" value="AWS"/>
    <property type="match status" value="1"/>
</dbReference>
<keyword evidence="5 12" id="KW-0808">Transferase</keyword>
<keyword evidence="4 12" id="KW-0489">Methyltransferase</keyword>
<feature type="domain" description="SET" evidence="9">
    <location>
        <begin position="294"/>
        <end position="411"/>
    </location>
</feature>
<protein>
    <submittedName>
        <fullName evidence="12">Histone-lysine N-methyltransferase SETD2-like isoform X1</fullName>
        <ecNumber evidence="12">2.1.1.43</ecNumber>
    </submittedName>
</protein>
<dbReference type="Pfam" id="PF17907">
    <property type="entry name" value="AWS"/>
    <property type="match status" value="1"/>
</dbReference>
<keyword evidence="3" id="KW-0158">Chromosome</keyword>